<dbReference type="GO" id="GO:0008168">
    <property type="term" value="F:methyltransferase activity"/>
    <property type="evidence" value="ECO:0007669"/>
    <property type="project" value="UniProtKB-KW"/>
</dbReference>
<sequence>MPASRITGRMDGTPGHPPVSVDFELQGQRMLALKGRPADQPGFTDALSLQIEAESQEEIDRMWEALTADGGAPGRCGWLRDRFGVAWQVVPGRWAELLQQPDPQAAQRVMQAMMRMERIVIAELEAAAAG</sequence>
<dbReference type="InterPro" id="IPR028973">
    <property type="entry name" value="PhnB-like"/>
</dbReference>
<organism evidence="2 3">
    <name type="scientific">Microcella alkalica</name>
    <dbReference type="NCBI Taxonomy" id="355930"/>
    <lineage>
        <taxon>Bacteria</taxon>
        <taxon>Bacillati</taxon>
        <taxon>Actinomycetota</taxon>
        <taxon>Actinomycetes</taxon>
        <taxon>Micrococcales</taxon>
        <taxon>Microbacteriaceae</taxon>
        <taxon>Microcella</taxon>
    </lineage>
</organism>
<reference evidence="2 3" key="1">
    <citation type="submission" date="2020-07" db="EMBL/GenBank/DDBJ databases">
        <title>Sequencing the genomes of 1000 actinobacteria strains.</title>
        <authorList>
            <person name="Klenk H.-P."/>
        </authorList>
    </citation>
    <scope>NUCLEOTIDE SEQUENCE [LARGE SCALE GENOMIC DNA]</scope>
    <source>
        <strain evidence="2 3">DSM 19663</strain>
    </source>
</reference>
<dbReference type="InterPro" id="IPR009725">
    <property type="entry name" value="3_dmu_93_MTrfase"/>
</dbReference>
<dbReference type="GO" id="GO:0032259">
    <property type="term" value="P:methylation"/>
    <property type="evidence" value="ECO:0007669"/>
    <property type="project" value="UniProtKB-KW"/>
</dbReference>
<keyword evidence="2" id="KW-0808">Transferase</keyword>
<dbReference type="Gene3D" id="3.10.180.10">
    <property type="entry name" value="2,3-Dihydroxybiphenyl 1,2-Dioxygenase, domain 1"/>
    <property type="match status" value="1"/>
</dbReference>
<dbReference type="PIRSF" id="PIRSF021700">
    <property type="entry name" value="3_dmu_93_MTrfase"/>
    <property type="match status" value="1"/>
</dbReference>
<protein>
    <submittedName>
        <fullName evidence="2">Putative 3-demethylubiquinone-9 3-methyltransferase (Glyoxalase superfamily)</fullName>
    </submittedName>
</protein>
<dbReference type="AlphaFoldDB" id="A0A839E7J2"/>
<keyword evidence="3" id="KW-1185">Reference proteome</keyword>
<keyword evidence="2" id="KW-0489">Methyltransferase</keyword>
<dbReference type="InterPro" id="IPR029068">
    <property type="entry name" value="Glyas_Bleomycin-R_OHBP_Dase"/>
</dbReference>
<name>A0A839E7J2_9MICO</name>
<evidence type="ECO:0000259" key="1">
    <source>
        <dbReference type="Pfam" id="PF06983"/>
    </source>
</evidence>
<evidence type="ECO:0000313" key="3">
    <source>
        <dbReference type="Proteomes" id="UP000585905"/>
    </source>
</evidence>
<dbReference type="RefSeq" id="WP_344044438.1">
    <property type="nucleotide sequence ID" value="NZ_BAAAOV010000005.1"/>
</dbReference>
<dbReference type="Pfam" id="PF06983">
    <property type="entry name" value="3-dmu-9_3-mt"/>
    <property type="match status" value="1"/>
</dbReference>
<keyword evidence="2" id="KW-0830">Ubiquinone</keyword>
<proteinExistence type="predicted"/>
<feature type="domain" description="PhnB-like" evidence="1">
    <location>
        <begin position="19"/>
        <end position="90"/>
    </location>
</feature>
<dbReference type="Proteomes" id="UP000585905">
    <property type="component" value="Unassembled WGS sequence"/>
</dbReference>
<comment type="caution">
    <text evidence="2">The sequence shown here is derived from an EMBL/GenBank/DDBJ whole genome shotgun (WGS) entry which is preliminary data.</text>
</comment>
<evidence type="ECO:0000313" key="2">
    <source>
        <dbReference type="EMBL" id="MBA8847740.1"/>
    </source>
</evidence>
<dbReference type="PANTHER" id="PTHR33990:SF2">
    <property type="entry name" value="PHNB-LIKE DOMAIN-CONTAINING PROTEIN"/>
    <property type="match status" value="1"/>
</dbReference>
<dbReference type="SUPFAM" id="SSF54593">
    <property type="entry name" value="Glyoxalase/Bleomycin resistance protein/Dihydroxybiphenyl dioxygenase"/>
    <property type="match status" value="1"/>
</dbReference>
<dbReference type="PANTHER" id="PTHR33990">
    <property type="entry name" value="PROTEIN YJDN-RELATED"/>
    <property type="match status" value="1"/>
</dbReference>
<dbReference type="EMBL" id="JACGWX010000002">
    <property type="protein sequence ID" value="MBA8847740.1"/>
    <property type="molecule type" value="Genomic_DNA"/>
</dbReference>
<gene>
    <name evidence="2" type="ORF">FHX53_001325</name>
</gene>
<accession>A0A839E7J2</accession>